<keyword evidence="3" id="KW-1185">Reference proteome</keyword>
<gene>
    <name evidence="2" type="ORF">NE398_08240</name>
</gene>
<comment type="caution">
    <text evidence="2">The sequence shown here is derived from an EMBL/GenBank/DDBJ whole genome shotgun (WGS) entry which is preliminary data.</text>
</comment>
<reference evidence="2" key="1">
    <citation type="submission" date="2022-05" db="EMBL/GenBank/DDBJ databases">
        <title>Draft genome sequence of Clostridium tertium strain CP3 isolated from Peru.</title>
        <authorList>
            <person name="Hurtado R."/>
            <person name="Lima L."/>
            <person name="Sousa T."/>
            <person name="Jaiswal A.K."/>
            <person name="Tiwari S."/>
            <person name="Maturrano L."/>
            <person name="Brenig B."/>
            <person name="Azevedo V."/>
        </authorList>
    </citation>
    <scope>NUCLEOTIDE SEQUENCE</scope>
    <source>
        <strain evidence="2">CP3</strain>
    </source>
</reference>
<organism evidence="2 3">
    <name type="scientific">Clostridium tertium</name>
    <dbReference type="NCBI Taxonomy" id="1559"/>
    <lineage>
        <taxon>Bacteria</taxon>
        <taxon>Bacillati</taxon>
        <taxon>Bacillota</taxon>
        <taxon>Clostridia</taxon>
        <taxon>Eubacteriales</taxon>
        <taxon>Clostridiaceae</taxon>
        <taxon>Clostridium</taxon>
    </lineage>
</organism>
<evidence type="ECO:0000313" key="2">
    <source>
        <dbReference type="EMBL" id="MDC4240152.1"/>
    </source>
</evidence>
<dbReference type="EMBL" id="JAMRYU010000007">
    <property type="protein sequence ID" value="MDC4240152.1"/>
    <property type="molecule type" value="Genomic_DNA"/>
</dbReference>
<dbReference type="AlphaFoldDB" id="A0A9X3XNF4"/>
<keyword evidence="1" id="KW-0175">Coiled coil</keyword>
<proteinExistence type="predicted"/>
<evidence type="ECO:0000313" key="3">
    <source>
        <dbReference type="Proteomes" id="UP001141183"/>
    </source>
</evidence>
<accession>A0A9X3XNF4</accession>
<evidence type="ECO:0000256" key="1">
    <source>
        <dbReference type="SAM" id="Coils"/>
    </source>
</evidence>
<feature type="coiled-coil region" evidence="1">
    <location>
        <begin position="36"/>
        <end position="77"/>
    </location>
</feature>
<protein>
    <submittedName>
        <fullName evidence="2">Uncharacterized protein</fullName>
    </submittedName>
</protein>
<sequence length="95" mass="11371">MEIKNNYINSLITQKKRTIITRKEKIKLLNNFIIEQKKSLDLISILENEIEKLNEEITSLKKSNKELSQKYKALSNSKLGKITLKYWKYKKKRVK</sequence>
<dbReference type="Proteomes" id="UP001141183">
    <property type="component" value="Unassembled WGS sequence"/>
</dbReference>
<name>A0A9X3XNF4_9CLOT</name>
<dbReference type="RefSeq" id="WP_142418668.1">
    <property type="nucleotide sequence ID" value="NZ_JADPEJ010000002.1"/>
</dbReference>